<evidence type="ECO:0000313" key="2">
    <source>
        <dbReference type="EMBL" id="CAI9776387.1"/>
    </source>
</evidence>
<dbReference type="Pfam" id="PF07727">
    <property type="entry name" value="RVT_2"/>
    <property type="match status" value="1"/>
</dbReference>
<sequence length="207" mass="23862">MMERLVKVEIPSFLDVFDFDTCMDCIRGKLTKSTTKGSARSDFNVGHIVDPVTFYQVLTSPESHKLFELPPDAKAIDNKWIFKRKFDSKGNVERKKARLVAKGFTQREGIDYNETFSPVSSKDSFRIIMLLVTHYNLELHHIDVKTVFLNGDLSEMVYMRQSEGFVVKGKENLVCKLNKSLYGLKQASRQWYLKFEDVVTSLGFVKI</sequence>
<evidence type="ECO:0000259" key="1">
    <source>
        <dbReference type="Pfam" id="PF07727"/>
    </source>
</evidence>
<proteinExistence type="predicted"/>
<dbReference type="EMBL" id="OU503049">
    <property type="protein sequence ID" value="CAI9776387.1"/>
    <property type="molecule type" value="Genomic_DNA"/>
</dbReference>
<accession>A0AAD1ZVF7</accession>
<evidence type="ECO:0000313" key="3">
    <source>
        <dbReference type="Proteomes" id="UP000834106"/>
    </source>
</evidence>
<name>A0AAD1ZVF7_9LAMI</name>
<protein>
    <recommendedName>
        <fullName evidence="1">Reverse transcriptase Ty1/copia-type domain-containing protein</fullName>
    </recommendedName>
</protein>
<gene>
    <name evidence="2" type="ORF">FPE_LOCUS23817</name>
</gene>
<dbReference type="Proteomes" id="UP000834106">
    <property type="component" value="Chromosome 14"/>
</dbReference>
<reference evidence="2" key="1">
    <citation type="submission" date="2023-05" db="EMBL/GenBank/DDBJ databases">
        <authorList>
            <person name="Huff M."/>
        </authorList>
    </citation>
    <scope>NUCLEOTIDE SEQUENCE</scope>
</reference>
<dbReference type="InterPro" id="IPR043502">
    <property type="entry name" value="DNA/RNA_pol_sf"/>
</dbReference>
<dbReference type="InterPro" id="IPR013103">
    <property type="entry name" value="RVT_2"/>
</dbReference>
<feature type="domain" description="Reverse transcriptase Ty1/copia-type" evidence="1">
    <location>
        <begin position="63"/>
        <end position="206"/>
    </location>
</feature>
<dbReference type="AlphaFoldDB" id="A0AAD1ZVF7"/>
<dbReference type="SUPFAM" id="SSF56672">
    <property type="entry name" value="DNA/RNA polymerases"/>
    <property type="match status" value="1"/>
</dbReference>
<organism evidence="2 3">
    <name type="scientific">Fraxinus pennsylvanica</name>
    <dbReference type="NCBI Taxonomy" id="56036"/>
    <lineage>
        <taxon>Eukaryota</taxon>
        <taxon>Viridiplantae</taxon>
        <taxon>Streptophyta</taxon>
        <taxon>Embryophyta</taxon>
        <taxon>Tracheophyta</taxon>
        <taxon>Spermatophyta</taxon>
        <taxon>Magnoliopsida</taxon>
        <taxon>eudicotyledons</taxon>
        <taxon>Gunneridae</taxon>
        <taxon>Pentapetalae</taxon>
        <taxon>asterids</taxon>
        <taxon>lamiids</taxon>
        <taxon>Lamiales</taxon>
        <taxon>Oleaceae</taxon>
        <taxon>Oleeae</taxon>
        <taxon>Fraxinus</taxon>
    </lineage>
</organism>
<keyword evidence="3" id="KW-1185">Reference proteome</keyword>